<evidence type="ECO:0000313" key="8">
    <source>
        <dbReference type="EMBL" id="MCT4334896.1"/>
    </source>
</evidence>
<keyword evidence="3" id="KW-1003">Cell membrane</keyword>
<keyword evidence="9" id="KW-1185">Reference proteome</keyword>
<dbReference type="Pfam" id="PF00005">
    <property type="entry name" value="ABC_tran"/>
    <property type="match status" value="1"/>
</dbReference>
<keyword evidence="6" id="KW-0472">Membrane</keyword>
<dbReference type="EMBL" id="JANAVZ010000025">
    <property type="protein sequence ID" value="MCT4334896.1"/>
    <property type="molecule type" value="Genomic_DNA"/>
</dbReference>
<evidence type="ECO:0000313" key="9">
    <source>
        <dbReference type="Proteomes" id="UP001320702"/>
    </source>
</evidence>
<sequence length="366" mass="39320">MTAQDQITTTPAIAIEHLTKRFGESVAVDDVNISVPPGSFLVLVGPSGCGKSTLLRMLAGLEPPTEGQISFGGKVVSSGASGVQTNAAARDAGLVFQSYALWPHKTVEGNIDWPLKVAGWSKQKRAERTNEVMKFLDIEPLRNRYPAEISGGQQQRVAIARTIGPRPGILLLDEPLSNLDAKLRVDMRSELMRIHRGTKATSVYVTHDQVEAMTMATHVAVLRDGRVEQFGPPDELLLKPQTTFVATFLGTPAGNLVPVTRDGDGFVFNGISLAVSAIAPHLDTAQLLYRAQDITVGAQDGRPTMKATYAESAPIAGQSMVTCMIGDLRVTAMVDGCFRAEPGAEIDLCFLRDPDAVFDPDGRRVA</sequence>
<keyword evidence="2" id="KW-0813">Transport</keyword>
<protein>
    <submittedName>
        <fullName evidence="8">ABC transporter ATP-binding protein</fullName>
    </submittedName>
</protein>
<gene>
    <name evidence="8" type="ORF">MU516_18845</name>
</gene>
<dbReference type="RefSeq" id="WP_260278751.1">
    <property type="nucleotide sequence ID" value="NZ_JANAVZ010000025.1"/>
</dbReference>
<dbReference type="Proteomes" id="UP001320702">
    <property type="component" value="Unassembled WGS sequence"/>
</dbReference>
<feature type="domain" description="ABC transporter" evidence="7">
    <location>
        <begin position="13"/>
        <end position="249"/>
    </location>
</feature>
<dbReference type="Gene3D" id="2.40.50.100">
    <property type="match status" value="1"/>
</dbReference>
<evidence type="ECO:0000256" key="3">
    <source>
        <dbReference type="ARBA" id="ARBA00022475"/>
    </source>
</evidence>
<dbReference type="InterPro" id="IPR008995">
    <property type="entry name" value="Mo/tungstate-bd_C_term_dom"/>
</dbReference>
<keyword evidence="4" id="KW-0547">Nucleotide-binding</keyword>
<dbReference type="InterPro" id="IPR003593">
    <property type="entry name" value="AAA+_ATPase"/>
</dbReference>
<evidence type="ECO:0000256" key="4">
    <source>
        <dbReference type="ARBA" id="ARBA00022741"/>
    </source>
</evidence>
<evidence type="ECO:0000256" key="2">
    <source>
        <dbReference type="ARBA" id="ARBA00022448"/>
    </source>
</evidence>
<dbReference type="InterPro" id="IPR015853">
    <property type="entry name" value="ABC_transpr_FbpC"/>
</dbReference>
<dbReference type="PANTHER" id="PTHR43875:SF1">
    <property type="entry name" value="OSMOPROTECTIVE COMPOUNDS UPTAKE ATP-BINDING PROTEIN GGTA"/>
    <property type="match status" value="1"/>
</dbReference>
<dbReference type="InterPro" id="IPR003439">
    <property type="entry name" value="ABC_transporter-like_ATP-bd"/>
</dbReference>
<evidence type="ECO:0000256" key="1">
    <source>
        <dbReference type="ARBA" id="ARBA00005417"/>
    </source>
</evidence>
<dbReference type="SUPFAM" id="SSF50331">
    <property type="entry name" value="MOP-like"/>
    <property type="match status" value="1"/>
</dbReference>
<dbReference type="InterPro" id="IPR017871">
    <property type="entry name" value="ABC_transporter-like_CS"/>
</dbReference>
<dbReference type="PROSITE" id="PS50893">
    <property type="entry name" value="ABC_TRANSPORTER_2"/>
    <property type="match status" value="1"/>
</dbReference>
<proteinExistence type="inferred from homology"/>
<dbReference type="GO" id="GO:0005524">
    <property type="term" value="F:ATP binding"/>
    <property type="evidence" value="ECO:0007669"/>
    <property type="project" value="UniProtKB-KW"/>
</dbReference>
<evidence type="ECO:0000256" key="6">
    <source>
        <dbReference type="ARBA" id="ARBA00023136"/>
    </source>
</evidence>
<keyword evidence="5 8" id="KW-0067">ATP-binding</keyword>
<dbReference type="Gene3D" id="3.40.50.300">
    <property type="entry name" value="P-loop containing nucleotide triphosphate hydrolases"/>
    <property type="match status" value="1"/>
</dbReference>
<reference evidence="8 9" key="1">
    <citation type="submission" date="2022-04" db="EMBL/GenBank/DDBJ databases">
        <title>Paracoccus sp. YLB-12 draft genome sequence.</title>
        <authorList>
            <person name="Yu L."/>
        </authorList>
    </citation>
    <scope>NUCLEOTIDE SEQUENCE [LARGE SCALE GENOMIC DNA]</scope>
    <source>
        <strain evidence="8 9">YLB-12</strain>
    </source>
</reference>
<name>A0ABT2KEU1_9RHOB</name>
<comment type="caution">
    <text evidence="8">The sequence shown here is derived from an EMBL/GenBank/DDBJ whole genome shotgun (WGS) entry which is preliminary data.</text>
</comment>
<evidence type="ECO:0000259" key="7">
    <source>
        <dbReference type="PROSITE" id="PS50893"/>
    </source>
</evidence>
<dbReference type="InterPro" id="IPR047641">
    <property type="entry name" value="ABC_transpr_MalK/UgpC-like"/>
</dbReference>
<dbReference type="PANTHER" id="PTHR43875">
    <property type="entry name" value="MALTODEXTRIN IMPORT ATP-BINDING PROTEIN MSMX"/>
    <property type="match status" value="1"/>
</dbReference>
<dbReference type="SMART" id="SM00382">
    <property type="entry name" value="AAA"/>
    <property type="match status" value="1"/>
</dbReference>
<dbReference type="CDD" id="cd03259">
    <property type="entry name" value="ABC_Carb_Solutes_like"/>
    <property type="match status" value="1"/>
</dbReference>
<dbReference type="InterPro" id="IPR027417">
    <property type="entry name" value="P-loop_NTPase"/>
</dbReference>
<comment type="similarity">
    <text evidence="1">Belongs to the ABC transporter superfamily.</text>
</comment>
<dbReference type="PROSITE" id="PS00211">
    <property type="entry name" value="ABC_TRANSPORTER_1"/>
    <property type="match status" value="1"/>
</dbReference>
<evidence type="ECO:0000256" key="5">
    <source>
        <dbReference type="ARBA" id="ARBA00022840"/>
    </source>
</evidence>
<dbReference type="SUPFAM" id="SSF52540">
    <property type="entry name" value="P-loop containing nucleoside triphosphate hydrolases"/>
    <property type="match status" value="1"/>
</dbReference>
<accession>A0ABT2KEU1</accession>
<organism evidence="8 9">
    <name type="scientific">Paracoccus maritimus</name>
    <dbReference type="NCBI Taxonomy" id="2933292"/>
    <lineage>
        <taxon>Bacteria</taxon>
        <taxon>Pseudomonadati</taxon>
        <taxon>Pseudomonadota</taxon>
        <taxon>Alphaproteobacteria</taxon>
        <taxon>Rhodobacterales</taxon>
        <taxon>Paracoccaceae</taxon>
        <taxon>Paracoccus</taxon>
    </lineage>
</organism>